<dbReference type="Pfam" id="PF08281">
    <property type="entry name" value="Sigma70_r4_2"/>
    <property type="match status" value="1"/>
</dbReference>
<dbReference type="NCBIfam" id="TIGR02937">
    <property type="entry name" value="sigma70-ECF"/>
    <property type="match status" value="1"/>
</dbReference>
<dbReference type="PANTHER" id="PTHR43133">
    <property type="entry name" value="RNA POLYMERASE ECF-TYPE SIGMA FACTO"/>
    <property type="match status" value="1"/>
</dbReference>
<dbReference type="Gene3D" id="1.10.1740.10">
    <property type="match status" value="1"/>
</dbReference>
<comment type="similarity">
    <text evidence="1">Belongs to the sigma-70 factor family. ECF subfamily.</text>
</comment>
<dbReference type="InterPro" id="IPR014327">
    <property type="entry name" value="RNA_pol_sigma70_bacteroid"/>
</dbReference>
<evidence type="ECO:0000256" key="2">
    <source>
        <dbReference type="ARBA" id="ARBA00023015"/>
    </source>
</evidence>
<dbReference type="InterPro" id="IPR039425">
    <property type="entry name" value="RNA_pol_sigma-70-like"/>
</dbReference>
<evidence type="ECO:0000259" key="6">
    <source>
        <dbReference type="Pfam" id="PF08281"/>
    </source>
</evidence>
<dbReference type="EMBL" id="DXFT01000134">
    <property type="protein sequence ID" value="HIX03832.1"/>
    <property type="molecule type" value="Genomic_DNA"/>
</dbReference>
<evidence type="ECO:0000256" key="3">
    <source>
        <dbReference type="ARBA" id="ARBA00023082"/>
    </source>
</evidence>
<evidence type="ECO:0000313" key="8">
    <source>
        <dbReference type="Proteomes" id="UP000824202"/>
    </source>
</evidence>
<dbReference type="NCBIfam" id="TIGR02985">
    <property type="entry name" value="Sig70_bacteroi1"/>
    <property type="match status" value="1"/>
</dbReference>
<dbReference type="InterPro" id="IPR013324">
    <property type="entry name" value="RNA_pol_sigma_r3/r4-like"/>
</dbReference>
<gene>
    <name evidence="7" type="ORF">H9863_06930</name>
</gene>
<evidence type="ECO:0000259" key="5">
    <source>
        <dbReference type="Pfam" id="PF04542"/>
    </source>
</evidence>
<keyword evidence="2" id="KW-0805">Transcription regulation</keyword>
<comment type="caution">
    <text evidence="7">The sequence shown here is derived from an EMBL/GenBank/DDBJ whole genome shotgun (WGS) entry which is preliminary data.</text>
</comment>
<evidence type="ECO:0000256" key="4">
    <source>
        <dbReference type="ARBA" id="ARBA00023163"/>
    </source>
</evidence>
<reference evidence="7" key="1">
    <citation type="journal article" date="2021" name="PeerJ">
        <title>Extensive microbial diversity within the chicken gut microbiome revealed by metagenomics and culture.</title>
        <authorList>
            <person name="Gilroy R."/>
            <person name="Ravi A."/>
            <person name="Getino M."/>
            <person name="Pursley I."/>
            <person name="Horton D.L."/>
            <person name="Alikhan N.F."/>
            <person name="Baker D."/>
            <person name="Gharbi K."/>
            <person name="Hall N."/>
            <person name="Watson M."/>
            <person name="Adriaenssens E.M."/>
            <person name="Foster-Nyarko E."/>
            <person name="Jarju S."/>
            <person name="Secka A."/>
            <person name="Antonio M."/>
            <person name="Oren A."/>
            <person name="Chaudhuri R.R."/>
            <person name="La Ragione R."/>
            <person name="Hildebrand F."/>
            <person name="Pallen M.J."/>
        </authorList>
    </citation>
    <scope>NUCLEOTIDE SEQUENCE</scope>
    <source>
        <strain evidence="7">23274</strain>
    </source>
</reference>
<sequence length="185" mass="21472">MADMTDDILDGVNRKDMKAWEKLYAIYYAALCSYAENVLKDPDVAQDVVQDVLVKIWTSSQQFATVPELTAYLYRAVYNNSMCYLRTRQIRSRILKKVPFEKVELPDEHFARAVEEEVLRAVYLHIDELPDDRKKIMELTLKGYTGAEIAAMLDISINTVKTQKSRSLKYLRDKLKGSVLLFLFF</sequence>
<keyword evidence="3" id="KW-0731">Sigma factor</keyword>
<evidence type="ECO:0000256" key="1">
    <source>
        <dbReference type="ARBA" id="ARBA00010641"/>
    </source>
</evidence>
<dbReference type="Pfam" id="PF04542">
    <property type="entry name" value="Sigma70_r2"/>
    <property type="match status" value="1"/>
</dbReference>
<dbReference type="GO" id="GO:0016987">
    <property type="term" value="F:sigma factor activity"/>
    <property type="evidence" value="ECO:0007669"/>
    <property type="project" value="UniProtKB-KW"/>
</dbReference>
<feature type="domain" description="RNA polymerase sigma factor 70 region 4 type 2" evidence="6">
    <location>
        <begin position="122"/>
        <end position="171"/>
    </location>
</feature>
<proteinExistence type="inferred from homology"/>
<dbReference type="AlphaFoldDB" id="A0A9D1V0I6"/>
<keyword evidence="4" id="KW-0804">Transcription</keyword>
<name>A0A9D1V0I6_9BACT</name>
<dbReference type="SUPFAM" id="SSF88946">
    <property type="entry name" value="Sigma2 domain of RNA polymerase sigma factors"/>
    <property type="match status" value="1"/>
</dbReference>
<organism evidence="7 8">
    <name type="scientific">Candidatus Odoribacter faecigallinarum</name>
    <dbReference type="NCBI Taxonomy" id="2838706"/>
    <lineage>
        <taxon>Bacteria</taxon>
        <taxon>Pseudomonadati</taxon>
        <taxon>Bacteroidota</taxon>
        <taxon>Bacteroidia</taxon>
        <taxon>Bacteroidales</taxon>
        <taxon>Odoribacteraceae</taxon>
        <taxon>Odoribacter</taxon>
    </lineage>
</organism>
<dbReference type="SUPFAM" id="SSF88659">
    <property type="entry name" value="Sigma3 and sigma4 domains of RNA polymerase sigma factors"/>
    <property type="match status" value="1"/>
</dbReference>
<dbReference type="InterPro" id="IPR013249">
    <property type="entry name" value="RNA_pol_sigma70_r4_t2"/>
</dbReference>
<feature type="domain" description="RNA polymerase sigma-70 region 2" evidence="5">
    <location>
        <begin position="23"/>
        <end position="89"/>
    </location>
</feature>
<reference evidence="7" key="2">
    <citation type="submission" date="2021-04" db="EMBL/GenBank/DDBJ databases">
        <authorList>
            <person name="Gilroy R."/>
        </authorList>
    </citation>
    <scope>NUCLEOTIDE SEQUENCE</scope>
    <source>
        <strain evidence="7">23274</strain>
    </source>
</reference>
<dbReference type="GO" id="GO:0006352">
    <property type="term" value="P:DNA-templated transcription initiation"/>
    <property type="evidence" value="ECO:0007669"/>
    <property type="project" value="InterPro"/>
</dbReference>
<dbReference type="PANTHER" id="PTHR43133:SF46">
    <property type="entry name" value="RNA POLYMERASE SIGMA-70 FACTOR ECF SUBFAMILY"/>
    <property type="match status" value="1"/>
</dbReference>
<dbReference type="InterPro" id="IPR013325">
    <property type="entry name" value="RNA_pol_sigma_r2"/>
</dbReference>
<evidence type="ECO:0000313" key="7">
    <source>
        <dbReference type="EMBL" id="HIX03832.1"/>
    </source>
</evidence>
<dbReference type="InterPro" id="IPR014284">
    <property type="entry name" value="RNA_pol_sigma-70_dom"/>
</dbReference>
<protein>
    <submittedName>
        <fullName evidence="7">RNA polymerase sigma-70 factor</fullName>
    </submittedName>
</protein>
<dbReference type="Proteomes" id="UP000824202">
    <property type="component" value="Unassembled WGS sequence"/>
</dbReference>
<dbReference type="GO" id="GO:0003677">
    <property type="term" value="F:DNA binding"/>
    <property type="evidence" value="ECO:0007669"/>
    <property type="project" value="InterPro"/>
</dbReference>
<dbReference type="InterPro" id="IPR036388">
    <property type="entry name" value="WH-like_DNA-bd_sf"/>
</dbReference>
<dbReference type="InterPro" id="IPR007627">
    <property type="entry name" value="RNA_pol_sigma70_r2"/>
</dbReference>
<dbReference type="Gene3D" id="1.10.10.10">
    <property type="entry name" value="Winged helix-like DNA-binding domain superfamily/Winged helix DNA-binding domain"/>
    <property type="match status" value="1"/>
</dbReference>
<accession>A0A9D1V0I6</accession>